<comment type="caution">
    <text evidence="4">The sequence shown here is derived from an EMBL/GenBank/DDBJ whole genome shotgun (WGS) entry which is preliminary data.</text>
</comment>
<dbReference type="Gene3D" id="1.10.10.10">
    <property type="entry name" value="Winged helix-like DNA-binding domain superfamily/Winged helix DNA-binding domain"/>
    <property type="match status" value="1"/>
</dbReference>
<feature type="domain" description="HTH La-type RNA-binding" evidence="3">
    <location>
        <begin position="4"/>
        <end position="66"/>
    </location>
</feature>
<dbReference type="InterPro" id="IPR036390">
    <property type="entry name" value="WH_DNA-bd_sf"/>
</dbReference>
<accession>A0A1R1XZU6</accession>
<evidence type="ECO:0000259" key="3">
    <source>
        <dbReference type="PROSITE" id="PS50961"/>
    </source>
</evidence>
<evidence type="ECO:0000313" key="4">
    <source>
        <dbReference type="EMBL" id="OMJ20211.1"/>
    </source>
</evidence>
<dbReference type="Proteomes" id="UP000187429">
    <property type="component" value="Unassembled WGS sequence"/>
</dbReference>
<dbReference type="PROSITE" id="PS50961">
    <property type="entry name" value="HTH_LA"/>
    <property type="match status" value="1"/>
</dbReference>
<proteinExistence type="predicted"/>
<evidence type="ECO:0000313" key="5">
    <source>
        <dbReference type="Proteomes" id="UP000187429"/>
    </source>
</evidence>
<keyword evidence="5" id="KW-1185">Reference proteome</keyword>
<dbReference type="EMBL" id="LSSM01002817">
    <property type="protein sequence ID" value="OMJ20211.1"/>
    <property type="molecule type" value="Genomic_DNA"/>
</dbReference>
<dbReference type="GO" id="GO:0003723">
    <property type="term" value="F:RNA binding"/>
    <property type="evidence" value="ECO:0007669"/>
    <property type="project" value="UniProtKB-UniRule"/>
</dbReference>
<keyword evidence="1 2" id="KW-0694">RNA-binding</keyword>
<dbReference type="InterPro" id="IPR006630">
    <property type="entry name" value="La_HTH"/>
</dbReference>
<name>A0A1R1XZU6_9FUNG</name>
<organism evidence="4 5">
    <name type="scientific">Smittium culicis</name>
    <dbReference type="NCBI Taxonomy" id="133412"/>
    <lineage>
        <taxon>Eukaryota</taxon>
        <taxon>Fungi</taxon>
        <taxon>Fungi incertae sedis</taxon>
        <taxon>Zoopagomycota</taxon>
        <taxon>Kickxellomycotina</taxon>
        <taxon>Harpellomycetes</taxon>
        <taxon>Harpellales</taxon>
        <taxon>Legeriomycetaceae</taxon>
        <taxon>Smittium</taxon>
    </lineage>
</organism>
<sequence>MAKKNEIDEESSHTITQLEYYLSDWNIRKDEFLKKKINESLGGCRFIQKENQKKETIYKCFARIDR</sequence>
<dbReference type="InterPro" id="IPR036388">
    <property type="entry name" value="WH-like_DNA-bd_sf"/>
</dbReference>
<protein>
    <recommendedName>
        <fullName evidence="3">HTH La-type RNA-binding domain-containing protein</fullName>
    </recommendedName>
</protein>
<dbReference type="SUPFAM" id="SSF46785">
    <property type="entry name" value="Winged helix' DNA-binding domain"/>
    <property type="match status" value="1"/>
</dbReference>
<evidence type="ECO:0000256" key="2">
    <source>
        <dbReference type="PROSITE-ProRule" id="PRU00332"/>
    </source>
</evidence>
<gene>
    <name evidence="4" type="ORF">AYI69_g6300</name>
</gene>
<dbReference type="AlphaFoldDB" id="A0A1R1XZU6"/>
<reference evidence="5" key="1">
    <citation type="submission" date="2017-01" db="EMBL/GenBank/DDBJ databases">
        <authorList>
            <person name="Wang Y."/>
            <person name="White M."/>
            <person name="Kvist S."/>
            <person name="Moncalvo J.-M."/>
        </authorList>
    </citation>
    <scope>NUCLEOTIDE SEQUENCE [LARGE SCALE GENOMIC DNA]</scope>
    <source>
        <strain evidence="5">ID-206-W2</strain>
    </source>
</reference>
<evidence type="ECO:0000256" key="1">
    <source>
        <dbReference type="ARBA" id="ARBA00022884"/>
    </source>
</evidence>
<dbReference type="OrthoDB" id="439993at2759"/>